<keyword evidence="1" id="KW-1133">Transmembrane helix</keyword>
<accession>Q58PS0</accession>
<protein>
    <submittedName>
        <fullName evidence="2">Hypothetical intrinsic membrane protein</fullName>
    </submittedName>
</protein>
<name>Q58PS0_9PROT</name>
<dbReference type="InterPro" id="IPR020169">
    <property type="entry name" value="Intrinsic_membrane_PufX"/>
</dbReference>
<dbReference type="Gene3D" id="1.20.5.920">
    <property type="entry name" value="rhodobacter sphaeroides pufx membrane protein"/>
    <property type="match status" value="1"/>
</dbReference>
<reference evidence="2" key="1">
    <citation type="journal article" date="2005" name="Environ. Microbiol.">
        <title>Aerobic anoxygenic photosynthesis genes and operons in uncultured bacteria in the Delaware River.</title>
        <authorList>
            <person name="Waidner L.A."/>
            <person name="Kirchman D.L."/>
        </authorList>
    </citation>
    <scope>NUCLEOTIDE SEQUENCE</scope>
</reference>
<sequence length="75" mass="8194">MSGENYLEDQSPVVRLRVWALGQMIWGGFLAAVGLIALGLVLLVIWCVGQLLDERSKTGPSPYSALHIVQTQDIV</sequence>
<dbReference type="AlphaFoldDB" id="Q58PS0"/>
<keyword evidence="1" id="KW-0812">Transmembrane</keyword>
<dbReference type="EMBL" id="AY912081">
    <property type="protein sequence ID" value="AAX48161.1"/>
    <property type="molecule type" value="Genomic_DNA"/>
</dbReference>
<evidence type="ECO:0000313" key="2">
    <source>
        <dbReference type="EMBL" id="AAX48161.1"/>
    </source>
</evidence>
<proteinExistence type="predicted"/>
<organism evidence="2">
    <name type="scientific">uncultured proteobacterium DelRiverFos13D03</name>
    <dbReference type="NCBI Taxonomy" id="311564"/>
    <lineage>
        <taxon>Bacteria</taxon>
        <taxon>Pseudomonadati</taxon>
        <taxon>Pseudomonadota</taxon>
        <taxon>environmental samples</taxon>
    </lineage>
</organism>
<evidence type="ECO:0000256" key="1">
    <source>
        <dbReference type="SAM" id="Phobius"/>
    </source>
</evidence>
<dbReference type="Pfam" id="PF11511">
    <property type="entry name" value="RhodobacterPufX"/>
    <property type="match status" value="1"/>
</dbReference>
<feature type="transmembrane region" description="Helical" evidence="1">
    <location>
        <begin position="24"/>
        <end position="48"/>
    </location>
</feature>
<gene>
    <name evidence="2" type="primary">pufX</name>
    <name evidence="2" type="ORF">DelRiverFos13D03.18</name>
</gene>
<keyword evidence="1" id="KW-0472">Membrane</keyword>